<comment type="similarity">
    <text evidence="5">Belongs to the NtaA/SnaA/DszA monooxygenase family.</text>
</comment>
<feature type="binding site" evidence="6">
    <location>
        <position position="59"/>
    </location>
    <ligand>
        <name>FMN</name>
        <dbReference type="ChEBI" id="CHEBI:58210"/>
    </ligand>
</feature>
<dbReference type="SUPFAM" id="SSF51679">
    <property type="entry name" value="Bacterial luciferase-like"/>
    <property type="match status" value="1"/>
</dbReference>
<reference evidence="8" key="1">
    <citation type="submission" date="2020-09" db="EMBL/GenBank/DDBJ databases">
        <title>A novel bacterium of genus Paenibacillus, isolated from South China Sea.</title>
        <authorList>
            <person name="Huang H."/>
            <person name="Mo K."/>
            <person name="Hu Y."/>
        </authorList>
    </citation>
    <scope>NUCLEOTIDE SEQUENCE</scope>
    <source>
        <strain evidence="8">IB182496</strain>
    </source>
</reference>
<dbReference type="Pfam" id="PF00296">
    <property type="entry name" value="Bac_luciferase"/>
    <property type="match status" value="1"/>
</dbReference>
<dbReference type="NCBIfam" id="TIGR03860">
    <property type="entry name" value="FMN_nitrolo"/>
    <property type="match status" value="1"/>
</dbReference>
<dbReference type="Gene3D" id="3.20.20.30">
    <property type="entry name" value="Luciferase-like domain"/>
    <property type="match status" value="1"/>
</dbReference>
<dbReference type="GO" id="GO:0016705">
    <property type="term" value="F:oxidoreductase activity, acting on paired donors, with incorporation or reduction of molecular oxygen"/>
    <property type="evidence" value="ECO:0007669"/>
    <property type="project" value="InterPro"/>
</dbReference>
<dbReference type="Proteomes" id="UP000621560">
    <property type="component" value="Unassembled WGS sequence"/>
</dbReference>
<keyword evidence="9" id="KW-1185">Reference proteome</keyword>
<organism evidence="8 9">
    <name type="scientific">Paenibacillus sabuli</name>
    <dbReference type="NCBI Taxonomy" id="2772509"/>
    <lineage>
        <taxon>Bacteria</taxon>
        <taxon>Bacillati</taxon>
        <taxon>Bacillota</taxon>
        <taxon>Bacilli</taxon>
        <taxon>Bacillales</taxon>
        <taxon>Paenibacillaceae</taxon>
        <taxon>Paenibacillus</taxon>
    </lineage>
</organism>
<evidence type="ECO:0000313" key="8">
    <source>
        <dbReference type="EMBL" id="MBD2848473.1"/>
    </source>
</evidence>
<feature type="binding site" evidence="6">
    <location>
        <position position="221"/>
    </location>
    <ligand>
        <name>FMN</name>
        <dbReference type="ChEBI" id="CHEBI:58210"/>
    </ligand>
</feature>
<dbReference type="EMBL" id="JACXIZ010000068">
    <property type="protein sequence ID" value="MBD2848473.1"/>
    <property type="molecule type" value="Genomic_DNA"/>
</dbReference>
<feature type="domain" description="Luciferase-like" evidence="7">
    <location>
        <begin position="25"/>
        <end position="387"/>
    </location>
</feature>
<name>A0A927BX31_9BACL</name>
<sequence>MERARKQLHLNLFLLSTGHHEASWRHPGSAPERAVDVHYYVKLARTAERGLFDSLFLSDAYGLPPTIKYKVLHGLEPFTLLSALAMATERIGLIGTASTTFNEPYHIARKFASLDLISGGRAGWNIVTSTGNTTALNFREEGLPEHSERYRRAEEFLQVATGLWDGWERDALVIDKDSGVYADPDKIRPILHKGAYYTVRGPLNLPPMPQRYPLLVQAGASETGKAFAALAAEAVFTAQHSLEAGKAFYADLKARLPRHGRAPEEVSILPGFCPIIGDTAAEARDKEQALHELTQTEYGLYRLSNLLGLDLSTYPLDGPLPYAELPETAQINSQKGRQQMFLDMARSEGLSIRQLMMRTASSRGHFSMAGTPGQIADAMAQWLEEGAADGFNLMPPYLPEGLDDFVDKVVPELQARGIYRTAYSGRTLREHYGRTAPPRIAAPAAAQAPLRA</sequence>
<evidence type="ECO:0000256" key="2">
    <source>
        <dbReference type="ARBA" id="ARBA00022643"/>
    </source>
</evidence>
<evidence type="ECO:0000256" key="3">
    <source>
        <dbReference type="ARBA" id="ARBA00023002"/>
    </source>
</evidence>
<feature type="binding site" evidence="6">
    <location>
        <position position="146"/>
    </location>
    <ligand>
        <name>FMN</name>
        <dbReference type="ChEBI" id="CHEBI:58210"/>
    </ligand>
</feature>
<dbReference type="InterPro" id="IPR016215">
    <property type="entry name" value="NTA_MOA"/>
</dbReference>
<accession>A0A927BX31</accession>
<dbReference type="PIRSF" id="PIRSF000337">
    <property type="entry name" value="NTA_MOA"/>
    <property type="match status" value="1"/>
</dbReference>
<evidence type="ECO:0000256" key="6">
    <source>
        <dbReference type="PIRSR" id="PIRSR000337-1"/>
    </source>
</evidence>
<feature type="binding site" evidence="6">
    <location>
        <position position="150"/>
    </location>
    <ligand>
        <name>FMN</name>
        <dbReference type="ChEBI" id="CHEBI:58210"/>
    </ligand>
</feature>
<evidence type="ECO:0000256" key="1">
    <source>
        <dbReference type="ARBA" id="ARBA00022630"/>
    </source>
</evidence>
<dbReference type="CDD" id="cd01095">
    <property type="entry name" value="Nitrilotriacetate_monoxgenase"/>
    <property type="match status" value="1"/>
</dbReference>
<evidence type="ECO:0000313" key="9">
    <source>
        <dbReference type="Proteomes" id="UP000621560"/>
    </source>
</evidence>
<dbReference type="InterPro" id="IPR051260">
    <property type="entry name" value="Diverse_substr_monoxygenases"/>
</dbReference>
<dbReference type="InterPro" id="IPR011251">
    <property type="entry name" value="Luciferase-like_dom"/>
</dbReference>
<dbReference type="PANTHER" id="PTHR30011:SF16">
    <property type="entry name" value="C2H2 FINGER DOMAIN TRANSCRIPTION FACTOR (EUROFUNG)-RELATED"/>
    <property type="match status" value="1"/>
</dbReference>
<dbReference type="InterPro" id="IPR036661">
    <property type="entry name" value="Luciferase-like_sf"/>
</dbReference>
<keyword evidence="1 6" id="KW-0285">Flavoprotein</keyword>
<dbReference type="GO" id="GO:0004497">
    <property type="term" value="F:monooxygenase activity"/>
    <property type="evidence" value="ECO:0007669"/>
    <property type="project" value="UniProtKB-KW"/>
</dbReference>
<keyword evidence="4" id="KW-0503">Monooxygenase</keyword>
<dbReference type="AlphaFoldDB" id="A0A927BX31"/>
<keyword evidence="2 6" id="KW-0288">FMN</keyword>
<dbReference type="RefSeq" id="WP_190921570.1">
    <property type="nucleotide sequence ID" value="NZ_JACXIZ010000068.1"/>
</dbReference>
<comment type="caution">
    <text evidence="8">The sequence shown here is derived from an EMBL/GenBank/DDBJ whole genome shotgun (WGS) entry which is preliminary data.</text>
</comment>
<evidence type="ECO:0000256" key="5">
    <source>
        <dbReference type="ARBA" id="ARBA00033748"/>
    </source>
</evidence>
<feature type="binding site" evidence="6">
    <location>
        <position position="96"/>
    </location>
    <ligand>
        <name>FMN</name>
        <dbReference type="ChEBI" id="CHEBI:58210"/>
    </ligand>
</feature>
<evidence type="ECO:0000259" key="7">
    <source>
        <dbReference type="Pfam" id="PF00296"/>
    </source>
</evidence>
<proteinExistence type="inferred from homology"/>
<gene>
    <name evidence="8" type="ORF">IDH44_25100</name>
</gene>
<dbReference type="PANTHER" id="PTHR30011">
    <property type="entry name" value="ALKANESULFONATE MONOOXYGENASE-RELATED"/>
    <property type="match status" value="1"/>
</dbReference>
<evidence type="ECO:0000256" key="4">
    <source>
        <dbReference type="ARBA" id="ARBA00023033"/>
    </source>
</evidence>
<protein>
    <submittedName>
        <fullName evidence="8">LLM class flavin-dependent oxidoreductase</fullName>
    </submittedName>
</protein>
<keyword evidence="3" id="KW-0560">Oxidoreductase</keyword>